<organism evidence="2">
    <name type="scientific">marine metagenome</name>
    <dbReference type="NCBI Taxonomy" id="408172"/>
    <lineage>
        <taxon>unclassified sequences</taxon>
        <taxon>metagenomes</taxon>
        <taxon>ecological metagenomes</taxon>
    </lineage>
</organism>
<reference evidence="2" key="1">
    <citation type="submission" date="2018-05" db="EMBL/GenBank/DDBJ databases">
        <authorList>
            <person name="Lanie J.A."/>
            <person name="Ng W.-L."/>
            <person name="Kazmierczak K.M."/>
            <person name="Andrzejewski T.M."/>
            <person name="Davidsen T.M."/>
            <person name="Wayne K.J."/>
            <person name="Tettelin H."/>
            <person name="Glass J.I."/>
            <person name="Rusch D."/>
            <person name="Podicherti R."/>
            <person name="Tsui H.-C.T."/>
            <person name="Winkler M.E."/>
        </authorList>
    </citation>
    <scope>NUCLEOTIDE SEQUENCE</scope>
</reference>
<dbReference type="SUPFAM" id="SSF53448">
    <property type="entry name" value="Nucleotide-diphospho-sugar transferases"/>
    <property type="match status" value="1"/>
</dbReference>
<accession>A0A382D2Y7</accession>
<feature type="non-terminal residue" evidence="2">
    <location>
        <position position="85"/>
    </location>
</feature>
<feature type="domain" description="Glycosyltransferase 2-like" evidence="1">
    <location>
        <begin position="4"/>
        <end position="85"/>
    </location>
</feature>
<dbReference type="InterPro" id="IPR029044">
    <property type="entry name" value="Nucleotide-diphossugar_trans"/>
</dbReference>
<name>A0A382D2Y7_9ZZZZ</name>
<dbReference type="Pfam" id="PF00535">
    <property type="entry name" value="Glycos_transf_2"/>
    <property type="match status" value="1"/>
</dbReference>
<evidence type="ECO:0000259" key="1">
    <source>
        <dbReference type="Pfam" id="PF00535"/>
    </source>
</evidence>
<sequence>MNISFLIPVFDTDIRVLRLCINSVLKAAADQHEVVVVDDGSHRAETREFLDRSEACGVENLKILRNPQNSGVSYSLNKAAAAATG</sequence>
<evidence type="ECO:0000313" key="2">
    <source>
        <dbReference type="EMBL" id="SVB32675.1"/>
    </source>
</evidence>
<proteinExistence type="predicted"/>
<protein>
    <recommendedName>
        <fullName evidence="1">Glycosyltransferase 2-like domain-containing protein</fullName>
    </recommendedName>
</protein>
<dbReference type="InterPro" id="IPR001173">
    <property type="entry name" value="Glyco_trans_2-like"/>
</dbReference>
<dbReference type="EMBL" id="UINC01037337">
    <property type="protein sequence ID" value="SVB32675.1"/>
    <property type="molecule type" value="Genomic_DNA"/>
</dbReference>
<dbReference type="AlphaFoldDB" id="A0A382D2Y7"/>
<dbReference type="Gene3D" id="3.90.550.10">
    <property type="entry name" value="Spore Coat Polysaccharide Biosynthesis Protein SpsA, Chain A"/>
    <property type="match status" value="1"/>
</dbReference>
<gene>
    <name evidence="2" type="ORF">METZ01_LOCUS185529</name>
</gene>